<accession>B4NMP3</accession>
<dbReference type="OrthoDB" id="6604226at2759"/>
<keyword evidence="5 10" id="KW-0552">Olfaction</keyword>
<evidence type="ECO:0000256" key="2">
    <source>
        <dbReference type="ARBA" id="ARBA00022475"/>
    </source>
</evidence>
<evidence type="ECO:0000313" key="11">
    <source>
        <dbReference type="EMBL" id="EDW85632.1"/>
    </source>
</evidence>
<protein>
    <recommendedName>
        <fullName evidence="10">Odorant receptor</fullName>
    </recommendedName>
</protein>
<reference evidence="11 12" key="1">
    <citation type="journal article" date="2007" name="Nature">
        <title>Evolution of genes and genomes on the Drosophila phylogeny.</title>
        <authorList>
            <consortium name="Drosophila 12 Genomes Consortium"/>
            <person name="Clark A.G."/>
            <person name="Eisen M.B."/>
            <person name="Smith D.R."/>
            <person name="Bergman C.M."/>
            <person name="Oliver B."/>
            <person name="Markow T.A."/>
            <person name="Kaufman T.C."/>
            <person name="Kellis M."/>
            <person name="Gelbart W."/>
            <person name="Iyer V.N."/>
            <person name="Pollard D.A."/>
            <person name="Sackton T.B."/>
            <person name="Larracuente A.M."/>
            <person name="Singh N.D."/>
            <person name="Abad J.P."/>
            <person name="Abt D.N."/>
            <person name="Adryan B."/>
            <person name="Aguade M."/>
            <person name="Akashi H."/>
            <person name="Anderson W.W."/>
            <person name="Aquadro C.F."/>
            <person name="Ardell D.H."/>
            <person name="Arguello R."/>
            <person name="Artieri C.G."/>
            <person name="Barbash D.A."/>
            <person name="Barker D."/>
            <person name="Barsanti P."/>
            <person name="Batterham P."/>
            <person name="Batzoglou S."/>
            <person name="Begun D."/>
            <person name="Bhutkar A."/>
            <person name="Blanco E."/>
            <person name="Bosak S.A."/>
            <person name="Bradley R.K."/>
            <person name="Brand A.D."/>
            <person name="Brent M.R."/>
            <person name="Brooks A.N."/>
            <person name="Brown R.H."/>
            <person name="Butlin R.K."/>
            <person name="Caggese C."/>
            <person name="Calvi B.R."/>
            <person name="Bernardo de Carvalho A."/>
            <person name="Caspi A."/>
            <person name="Castrezana S."/>
            <person name="Celniker S.E."/>
            <person name="Chang J.L."/>
            <person name="Chapple C."/>
            <person name="Chatterji S."/>
            <person name="Chinwalla A."/>
            <person name="Civetta A."/>
            <person name="Clifton S.W."/>
            <person name="Comeron J.M."/>
            <person name="Costello J.C."/>
            <person name="Coyne J.A."/>
            <person name="Daub J."/>
            <person name="David R.G."/>
            <person name="Delcher A.L."/>
            <person name="Delehaunty K."/>
            <person name="Do C.B."/>
            <person name="Ebling H."/>
            <person name="Edwards K."/>
            <person name="Eickbush T."/>
            <person name="Evans J.D."/>
            <person name="Filipski A."/>
            <person name="Findeiss S."/>
            <person name="Freyhult E."/>
            <person name="Fulton L."/>
            <person name="Fulton R."/>
            <person name="Garcia A.C."/>
            <person name="Gardiner A."/>
            <person name="Garfield D.A."/>
            <person name="Garvin B.E."/>
            <person name="Gibson G."/>
            <person name="Gilbert D."/>
            <person name="Gnerre S."/>
            <person name="Godfrey J."/>
            <person name="Good R."/>
            <person name="Gotea V."/>
            <person name="Gravely B."/>
            <person name="Greenberg A.J."/>
            <person name="Griffiths-Jones S."/>
            <person name="Gross S."/>
            <person name="Guigo R."/>
            <person name="Gustafson E.A."/>
            <person name="Haerty W."/>
            <person name="Hahn M.W."/>
            <person name="Halligan D.L."/>
            <person name="Halpern A.L."/>
            <person name="Halter G.M."/>
            <person name="Han M.V."/>
            <person name="Heger A."/>
            <person name="Hillier L."/>
            <person name="Hinrichs A.S."/>
            <person name="Holmes I."/>
            <person name="Hoskins R.A."/>
            <person name="Hubisz M.J."/>
            <person name="Hultmark D."/>
            <person name="Huntley M.A."/>
            <person name="Jaffe D.B."/>
            <person name="Jagadeeshan S."/>
            <person name="Jeck W.R."/>
            <person name="Johnson J."/>
            <person name="Jones C.D."/>
            <person name="Jordan W.C."/>
            <person name="Karpen G.H."/>
            <person name="Kataoka E."/>
            <person name="Keightley P.D."/>
            <person name="Kheradpour P."/>
            <person name="Kirkness E.F."/>
            <person name="Koerich L.B."/>
            <person name="Kristiansen K."/>
            <person name="Kudrna D."/>
            <person name="Kulathinal R.J."/>
            <person name="Kumar S."/>
            <person name="Kwok R."/>
            <person name="Lander E."/>
            <person name="Langley C.H."/>
            <person name="Lapoint R."/>
            <person name="Lazzaro B.P."/>
            <person name="Lee S.J."/>
            <person name="Levesque L."/>
            <person name="Li R."/>
            <person name="Lin C.F."/>
            <person name="Lin M.F."/>
            <person name="Lindblad-Toh K."/>
            <person name="Llopart A."/>
            <person name="Long M."/>
            <person name="Low L."/>
            <person name="Lozovsky E."/>
            <person name="Lu J."/>
            <person name="Luo M."/>
            <person name="Machado C.A."/>
            <person name="Makalowski W."/>
            <person name="Marzo M."/>
            <person name="Matsuda M."/>
            <person name="Matzkin L."/>
            <person name="McAllister B."/>
            <person name="McBride C.S."/>
            <person name="McKernan B."/>
            <person name="McKernan K."/>
            <person name="Mendez-Lago M."/>
            <person name="Minx P."/>
            <person name="Mollenhauer M.U."/>
            <person name="Montooth K."/>
            <person name="Mount S.M."/>
            <person name="Mu X."/>
            <person name="Myers E."/>
            <person name="Negre B."/>
            <person name="Newfeld S."/>
            <person name="Nielsen R."/>
            <person name="Noor M.A."/>
            <person name="O'Grady P."/>
            <person name="Pachter L."/>
            <person name="Papaceit M."/>
            <person name="Parisi M.J."/>
            <person name="Parisi M."/>
            <person name="Parts L."/>
            <person name="Pedersen J.S."/>
            <person name="Pesole G."/>
            <person name="Phillippy A.M."/>
            <person name="Ponting C.P."/>
            <person name="Pop M."/>
            <person name="Porcelli D."/>
            <person name="Powell J.R."/>
            <person name="Prohaska S."/>
            <person name="Pruitt K."/>
            <person name="Puig M."/>
            <person name="Quesneville H."/>
            <person name="Ram K.R."/>
            <person name="Rand D."/>
            <person name="Rasmussen M.D."/>
            <person name="Reed L.K."/>
            <person name="Reenan R."/>
            <person name="Reily A."/>
            <person name="Remington K.A."/>
            <person name="Rieger T.T."/>
            <person name="Ritchie M.G."/>
            <person name="Robin C."/>
            <person name="Rogers Y.H."/>
            <person name="Rohde C."/>
            <person name="Rozas J."/>
            <person name="Rubenfield M.J."/>
            <person name="Ruiz A."/>
            <person name="Russo S."/>
            <person name="Salzberg S.L."/>
            <person name="Sanchez-Gracia A."/>
            <person name="Saranga D.J."/>
            <person name="Sato H."/>
            <person name="Schaeffer S.W."/>
            <person name="Schatz M.C."/>
            <person name="Schlenke T."/>
            <person name="Schwartz R."/>
            <person name="Segarra C."/>
            <person name="Singh R.S."/>
            <person name="Sirot L."/>
            <person name="Sirota M."/>
            <person name="Sisneros N.B."/>
            <person name="Smith C.D."/>
            <person name="Smith T.F."/>
            <person name="Spieth J."/>
            <person name="Stage D.E."/>
            <person name="Stark A."/>
            <person name="Stephan W."/>
            <person name="Strausberg R.L."/>
            <person name="Strempel S."/>
            <person name="Sturgill D."/>
            <person name="Sutton G."/>
            <person name="Sutton G.G."/>
            <person name="Tao W."/>
            <person name="Teichmann S."/>
            <person name="Tobari Y.N."/>
            <person name="Tomimura Y."/>
            <person name="Tsolas J.M."/>
            <person name="Valente V.L."/>
            <person name="Venter E."/>
            <person name="Venter J.C."/>
            <person name="Vicario S."/>
            <person name="Vieira F.G."/>
            <person name="Vilella A.J."/>
            <person name="Villasante A."/>
            <person name="Walenz B."/>
            <person name="Wang J."/>
            <person name="Wasserman M."/>
            <person name="Watts T."/>
            <person name="Wilson D."/>
            <person name="Wilson R.K."/>
            <person name="Wing R.A."/>
            <person name="Wolfner M.F."/>
            <person name="Wong A."/>
            <person name="Wong G.K."/>
            <person name="Wu C.I."/>
            <person name="Wu G."/>
            <person name="Yamamoto D."/>
            <person name="Yang H.P."/>
            <person name="Yang S.P."/>
            <person name="Yorke J.A."/>
            <person name="Yoshida K."/>
            <person name="Zdobnov E."/>
            <person name="Zhang P."/>
            <person name="Zhang Y."/>
            <person name="Zimin A.V."/>
            <person name="Baldwin J."/>
            <person name="Abdouelleil A."/>
            <person name="Abdulkadir J."/>
            <person name="Abebe A."/>
            <person name="Abera B."/>
            <person name="Abreu J."/>
            <person name="Acer S.C."/>
            <person name="Aftuck L."/>
            <person name="Alexander A."/>
            <person name="An P."/>
            <person name="Anderson E."/>
            <person name="Anderson S."/>
            <person name="Arachi H."/>
            <person name="Azer M."/>
            <person name="Bachantsang P."/>
            <person name="Barry A."/>
            <person name="Bayul T."/>
            <person name="Berlin A."/>
            <person name="Bessette D."/>
            <person name="Bloom T."/>
            <person name="Blye J."/>
            <person name="Boguslavskiy L."/>
            <person name="Bonnet C."/>
            <person name="Boukhgalter B."/>
            <person name="Bourzgui I."/>
            <person name="Brown A."/>
            <person name="Cahill P."/>
            <person name="Channer S."/>
            <person name="Cheshatsang Y."/>
            <person name="Chuda L."/>
            <person name="Citroen M."/>
            <person name="Collymore A."/>
            <person name="Cooke P."/>
            <person name="Costello M."/>
            <person name="D'Aco K."/>
            <person name="Daza R."/>
            <person name="De Haan G."/>
            <person name="DeGray S."/>
            <person name="DeMaso C."/>
            <person name="Dhargay N."/>
            <person name="Dooley K."/>
            <person name="Dooley E."/>
            <person name="Doricent M."/>
            <person name="Dorje P."/>
            <person name="Dorjee K."/>
            <person name="Dupes A."/>
            <person name="Elong R."/>
            <person name="Falk J."/>
            <person name="Farina A."/>
            <person name="Faro S."/>
            <person name="Ferguson D."/>
            <person name="Fisher S."/>
            <person name="Foley C.D."/>
            <person name="Franke A."/>
            <person name="Friedrich D."/>
            <person name="Gadbois L."/>
            <person name="Gearin G."/>
            <person name="Gearin C.R."/>
            <person name="Giannoukos G."/>
            <person name="Goode T."/>
            <person name="Graham J."/>
            <person name="Grandbois E."/>
            <person name="Grewal S."/>
            <person name="Gyaltsen K."/>
            <person name="Hafez N."/>
            <person name="Hagos B."/>
            <person name="Hall J."/>
            <person name="Henson C."/>
            <person name="Hollinger A."/>
            <person name="Honan T."/>
            <person name="Huard M.D."/>
            <person name="Hughes L."/>
            <person name="Hurhula B."/>
            <person name="Husby M.E."/>
            <person name="Kamat A."/>
            <person name="Kanga B."/>
            <person name="Kashin S."/>
            <person name="Khazanovich D."/>
            <person name="Kisner P."/>
            <person name="Lance K."/>
            <person name="Lara M."/>
            <person name="Lee W."/>
            <person name="Lennon N."/>
            <person name="Letendre F."/>
            <person name="LeVine R."/>
            <person name="Lipovsky A."/>
            <person name="Liu X."/>
            <person name="Liu J."/>
            <person name="Liu S."/>
            <person name="Lokyitsang T."/>
            <person name="Lokyitsang Y."/>
            <person name="Lubonja R."/>
            <person name="Lui A."/>
            <person name="MacDonald P."/>
            <person name="Magnisalis V."/>
            <person name="Maru K."/>
            <person name="Matthews C."/>
            <person name="McCusker W."/>
            <person name="McDonough S."/>
            <person name="Mehta T."/>
            <person name="Meldrim J."/>
            <person name="Meneus L."/>
            <person name="Mihai O."/>
            <person name="Mihalev A."/>
            <person name="Mihova T."/>
            <person name="Mittelman R."/>
            <person name="Mlenga V."/>
            <person name="Montmayeur A."/>
            <person name="Mulrain L."/>
            <person name="Navidi A."/>
            <person name="Naylor J."/>
            <person name="Negash T."/>
            <person name="Nguyen T."/>
            <person name="Nguyen N."/>
            <person name="Nicol R."/>
            <person name="Norbu C."/>
            <person name="Norbu N."/>
            <person name="Novod N."/>
            <person name="O'Neill B."/>
            <person name="Osman S."/>
            <person name="Markiewicz E."/>
            <person name="Oyono O.L."/>
            <person name="Patti C."/>
            <person name="Phunkhang P."/>
            <person name="Pierre F."/>
            <person name="Priest M."/>
            <person name="Raghuraman S."/>
            <person name="Rege F."/>
            <person name="Reyes R."/>
            <person name="Rise C."/>
            <person name="Rogov P."/>
            <person name="Ross K."/>
            <person name="Ryan E."/>
            <person name="Settipalli S."/>
            <person name="Shea T."/>
            <person name="Sherpa N."/>
            <person name="Shi L."/>
            <person name="Shih D."/>
            <person name="Sparrow T."/>
            <person name="Spaulding J."/>
            <person name="Stalker J."/>
            <person name="Stange-Thomann N."/>
            <person name="Stavropoulos S."/>
            <person name="Stone C."/>
            <person name="Strader C."/>
            <person name="Tesfaye S."/>
            <person name="Thomson T."/>
            <person name="Thoulutsang Y."/>
            <person name="Thoulutsang D."/>
            <person name="Topham K."/>
            <person name="Topping I."/>
            <person name="Tsamla T."/>
            <person name="Vassiliev H."/>
            <person name="Vo A."/>
            <person name="Wangchuk T."/>
            <person name="Wangdi T."/>
            <person name="Weiand M."/>
            <person name="Wilkinson J."/>
            <person name="Wilson A."/>
            <person name="Yadav S."/>
            <person name="Young G."/>
            <person name="Yu Q."/>
            <person name="Zembek L."/>
            <person name="Zhong D."/>
            <person name="Zimmer A."/>
            <person name="Zwirko Z."/>
            <person name="Jaffe D.B."/>
            <person name="Alvarez P."/>
            <person name="Brockman W."/>
            <person name="Butler J."/>
            <person name="Chin C."/>
            <person name="Gnerre S."/>
            <person name="Grabherr M."/>
            <person name="Kleber M."/>
            <person name="Mauceli E."/>
            <person name="MacCallum I."/>
        </authorList>
    </citation>
    <scope>NUCLEOTIDE SEQUENCE [LARGE SCALE GENOMIC DNA]</scope>
    <source>
        <strain evidence="12">Tucson 14030-0811.24</strain>
    </source>
</reference>
<dbReference type="PhylomeDB" id="B4NMP3"/>
<keyword evidence="6 10" id="KW-1133">Transmembrane helix</keyword>
<feature type="transmembrane region" description="Helical" evidence="10">
    <location>
        <begin position="297"/>
        <end position="315"/>
    </location>
</feature>
<dbReference type="STRING" id="7260.B4NMP3"/>
<comment type="caution">
    <text evidence="10">Lacks conserved residue(s) required for the propagation of feature annotation.</text>
</comment>
<comment type="similarity">
    <text evidence="10">Belongs to the insect chemoreceptor superfamily. Heteromeric odorant receptor channel (TC 1.A.69) family.</text>
</comment>
<dbReference type="PANTHER" id="PTHR21137">
    <property type="entry name" value="ODORANT RECEPTOR"/>
    <property type="match status" value="1"/>
</dbReference>
<dbReference type="InterPro" id="IPR004117">
    <property type="entry name" value="7tm6_olfct_rcpt"/>
</dbReference>
<dbReference type="PANTHER" id="PTHR21137:SF35">
    <property type="entry name" value="ODORANT RECEPTOR 19A-RELATED"/>
    <property type="match status" value="1"/>
</dbReference>
<gene>
    <name evidence="11" type="primary">Dwil\GK23053</name>
    <name evidence="11" type="ORF">Dwil_GK23053</name>
</gene>
<evidence type="ECO:0000256" key="10">
    <source>
        <dbReference type="RuleBase" id="RU351113"/>
    </source>
</evidence>
<evidence type="ECO:0000256" key="1">
    <source>
        <dbReference type="ARBA" id="ARBA00004651"/>
    </source>
</evidence>
<evidence type="ECO:0000256" key="5">
    <source>
        <dbReference type="ARBA" id="ARBA00022725"/>
    </source>
</evidence>
<dbReference type="GO" id="GO:0004984">
    <property type="term" value="F:olfactory receptor activity"/>
    <property type="evidence" value="ECO:0007669"/>
    <property type="project" value="InterPro"/>
</dbReference>
<evidence type="ECO:0000256" key="3">
    <source>
        <dbReference type="ARBA" id="ARBA00022606"/>
    </source>
</evidence>
<sequence length="404" mass="46788">MKWPLFKRLKPAPLSEEVKSKDACVYFYRSMTIIGWLPPEKGLHRWLYLLWTANTILWGIFYLPCGLFATYFVHFDKFTPNEFLTSLQVDLNAFGNSVKACVTFSQIWRLKKMNELIAQLDEHCVTPTQREKLHKTVAWGNRTVLFYATMYIAFTTSTLLSSVFAGSPPWQLFNPLVDWRQGVGNLWLASLMEYFVMCIVVIQEQQSDTFPIVFTFLFRGHLAILKDRIENLRADRQMTNEQNYEQLVTCIKDHKIILECCDIMRPMISATIFTQFMLIGMVLGLAIINIFFFSSSIWTAVANISFVFALLLETFPFCMNCELLIDDCQALTDAIFHSNWMDADSRYKSALVYFLHRVQQPIQFVAGAIFPISMQSNIAVAKFAFSIITIVNQMNLGEKFREQH</sequence>
<dbReference type="InParanoid" id="B4NMP3"/>
<evidence type="ECO:0000313" key="12">
    <source>
        <dbReference type="Proteomes" id="UP000007798"/>
    </source>
</evidence>
<dbReference type="Proteomes" id="UP000007798">
    <property type="component" value="Unassembled WGS sequence"/>
</dbReference>
<keyword evidence="3 10" id="KW-0716">Sensory transduction</keyword>
<evidence type="ECO:0000256" key="9">
    <source>
        <dbReference type="ARBA" id="ARBA00023224"/>
    </source>
</evidence>
<keyword evidence="2" id="KW-1003">Cell membrane</keyword>
<feature type="transmembrane region" description="Helical" evidence="10">
    <location>
        <begin position="185"/>
        <end position="202"/>
    </location>
</feature>
<dbReference type="Pfam" id="PF02949">
    <property type="entry name" value="7tm_6"/>
    <property type="match status" value="1"/>
</dbReference>
<feature type="transmembrane region" description="Helical" evidence="10">
    <location>
        <begin position="46"/>
        <end position="73"/>
    </location>
</feature>
<organism evidence="11 12">
    <name type="scientific">Drosophila willistoni</name>
    <name type="common">Fruit fly</name>
    <dbReference type="NCBI Taxonomy" id="7260"/>
    <lineage>
        <taxon>Eukaryota</taxon>
        <taxon>Metazoa</taxon>
        <taxon>Ecdysozoa</taxon>
        <taxon>Arthropoda</taxon>
        <taxon>Hexapoda</taxon>
        <taxon>Insecta</taxon>
        <taxon>Pterygota</taxon>
        <taxon>Neoptera</taxon>
        <taxon>Endopterygota</taxon>
        <taxon>Diptera</taxon>
        <taxon>Brachycera</taxon>
        <taxon>Muscomorpha</taxon>
        <taxon>Ephydroidea</taxon>
        <taxon>Drosophilidae</taxon>
        <taxon>Drosophila</taxon>
        <taxon>Sophophora</taxon>
    </lineage>
</organism>
<proteinExistence type="inferred from homology"/>
<dbReference type="FunCoup" id="B4NMP3">
    <property type="interactions" value="33"/>
</dbReference>
<dbReference type="EMBL" id="CH964282">
    <property type="protein sequence ID" value="EDW85632.1"/>
    <property type="molecule type" value="Genomic_DNA"/>
</dbReference>
<dbReference type="AlphaFoldDB" id="B4NMP3"/>
<keyword evidence="7 10" id="KW-0472">Membrane</keyword>
<keyword evidence="4 10" id="KW-0812">Transmembrane</keyword>
<name>B4NMP3_DROWI</name>
<evidence type="ECO:0000256" key="8">
    <source>
        <dbReference type="ARBA" id="ARBA00023170"/>
    </source>
</evidence>
<comment type="subcellular location">
    <subcellularLocation>
        <location evidence="1 10">Cell membrane</location>
        <topology evidence="1 10">Multi-pass membrane protein</topology>
    </subcellularLocation>
</comment>
<dbReference type="GO" id="GO:0005886">
    <property type="term" value="C:plasma membrane"/>
    <property type="evidence" value="ECO:0007669"/>
    <property type="project" value="UniProtKB-SubCell"/>
</dbReference>
<keyword evidence="8 10" id="KW-0675">Receptor</keyword>
<keyword evidence="9 10" id="KW-0807">Transducer</keyword>
<evidence type="ECO:0000256" key="7">
    <source>
        <dbReference type="ARBA" id="ARBA00023136"/>
    </source>
</evidence>
<feature type="transmembrane region" description="Helical" evidence="10">
    <location>
        <begin position="144"/>
        <end position="165"/>
    </location>
</feature>
<dbReference type="GO" id="GO:0007165">
    <property type="term" value="P:signal transduction"/>
    <property type="evidence" value="ECO:0007669"/>
    <property type="project" value="UniProtKB-KW"/>
</dbReference>
<dbReference type="OMA" id="FIVAICT"/>
<evidence type="ECO:0000256" key="4">
    <source>
        <dbReference type="ARBA" id="ARBA00022692"/>
    </source>
</evidence>
<feature type="transmembrane region" description="Helical" evidence="10">
    <location>
        <begin position="272"/>
        <end position="291"/>
    </location>
</feature>
<evidence type="ECO:0000256" key="6">
    <source>
        <dbReference type="ARBA" id="ARBA00022989"/>
    </source>
</evidence>
<dbReference type="GO" id="GO:0005549">
    <property type="term" value="F:odorant binding"/>
    <property type="evidence" value="ECO:0007669"/>
    <property type="project" value="InterPro"/>
</dbReference>
<dbReference type="HOGENOM" id="CLU_033399_8_0_1"/>
<keyword evidence="12" id="KW-1185">Reference proteome</keyword>
<dbReference type="KEGG" id="dwi:6652548"/>